<dbReference type="InterPro" id="IPR054353">
    <property type="entry name" value="IstA-like_C"/>
</dbReference>
<comment type="caution">
    <text evidence="2">The sequence shown here is derived from an EMBL/GenBank/DDBJ whole genome shotgun (WGS) entry which is preliminary data.</text>
</comment>
<dbReference type="EMBL" id="JAKLTY010000032">
    <property type="protein sequence ID" value="MCG2631805.1"/>
    <property type="molecule type" value="Genomic_DNA"/>
</dbReference>
<evidence type="ECO:0000313" key="3">
    <source>
        <dbReference type="Proteomes" id="UP001139054"/>
    </source>
</evidence>
<dbReference type="PANTHER" id="PTHR35004:SF7">
    <property type="entry name" value="INTEGRASE PROTEIN"/>
    <property type="match status" value="1"/>
</dbReference>
<gene>
    <name evidence="2" type="ORF">L6654_34775</name>
</gene>
<organism evidence="2 3">
    <name type="scientific">Bradyrhizobium zhengyangense</name>
    <dbReference type="NCBI Taxonomy" id="2911009"/>
    <lineage>
        <taxon>Bacteria</taxon>
        <taxon>Pseudomonadati</taxon>
        <taxon>Pseudomonadota</taxon>
        <taxon>Alphaproteobacteria</taxon>
        <taxon>Hyphomicrobiales</taxon>
        <taxon>Nitrobacteraceae</taxon>
        <taxon>Bradyrhizobium</taxon>
    </lineage>
</organism>
<dbReference type="AlphaFoldDB" id="A0A9X1RHR2"/>
<dbReference type="Proteomes" id="UP001139054">
    <property type="component" value="Unassembled WGS sequence"/>
</dbReference>
<evidence type="ECO:0000313" key="2">
    <source>
        <dbReference type="EMBL" id="MCG2631805.1"/>
    </source>
</evidence>
<protein>
    <recommendedName>
        <fullName evidence="1">Transposase for insertion sequence element IS21-like C-terminal domain-containing protein</fullName>
    </recommendedName>
</protein>
<reference evidence="2" key="1">
    <citation type="submission" date="2022-01" db="EMBL/GenBank/DDBJ databases">
        <title>Genome sequnece data of strain Bradyrhizobium sp. nov.</title>
        <authorList>
            <person name="Zhang J."/>
        </authorList>
    </citation>
    <scope>NUCLEOTIDE SEQUENCE</scope>
    <source>
        <strain evidence="2">WYCCWR 13023</strain>
    </source>
</reference>
<feature type="domain" description="Transposase for insertion sequence element IS21-like C-terminal" evidence="1">
    <location>
        <begin position="3"/>
        <end position="65"/>
    </location>
</feature>
<sequence length="112" mass="12129">MRELTRVVGNDCAVEIDTNSYSVPWRLIGERVAVTIAAGEVRIRHELHRVAIHKQSAGRRLRIIDTAHLDGVAGRNGAVRRAEIAVAVLAPSSPPSLLRPLAEYQAVVGGSF</sequence>
<accession>A0A9X1RHR2</accession>
<dbReference type="PANTHER" id="PTHR35004">
    <property type="entry name" value="TRANSPOSASE RV3428C-RELATED"/>
    <property type="match status" value="1"/>
</dbReference>
<dbReference type="Pfam" id="PF22483">
    <property type="entry name" value="Mu-transpos_C_2"/>
    <property type="match status" value="1"/>
</dbReference>
<evidence type="ECO:0000259" key="1">
    <source>
        <dbReference type="Pfam" id="PF22483"/>
    </source>
</evidence>
<proteinExistence type="predicted"/>
<name>A0A9X1RHR2_9BRAD</name>